<evidence type="ECO:0000256" key="4">
    <source>
        <dbReference type="ARBA" id="ARBA00023004"/>
    </source>
</evidence>
<organism evidence="6 7">
    <name type="scientific">Marinobacter subterrani</name>
    <dbReference type="NCBI Taxonomy" id="1658765"/>
    <lineage>
        <taxon>Bacteria</taxon>
        <taxon>Pseudomonadati</taxon>
        <taxon>Pseudomonadota</taxon>
        <taxon>Gammaproteobacteria</taxon>
        <taxon>Pseudomonadales</taxon>
        <taxon>Marinobacteraceae</taxon>
        <taxon>Marinobacter</taxon>
    </lineage>
</organism>
<keyword evidence="7" id="KW-1185">Reference proteome</keyword>
<evidence type="ECO:0000256" key="1">
    <source>
        <dbReference type="ARBA" id="ARBA00004496"/>
    </source>
</evidence>
<gene>
    <name evidence="6" type="ORF">Msub_12323</name>
</gene>
<protein>
    <submittedName>
        <fullName evidence="6">Hemerythrin HHE cation binding domain</fullName>
    </submittedName>
</protein>
<sequence length="161" mass="18123">MSPQTWLETASEEELIEHILNRYHDTHREQLPEMIRLAQRVERVHGSHPDCPAGLSAHLEAMQEDLENHMAKEEQILFPMITRGISGMARGPISIMRNEHEDHSAALARLGVLTNNLALPEEACGTWRKLYEDIAVFQADLAAHIALENSVLFARIDGLTA</sequence>
<dbReference type="Gene3D" id="1.20.120.520">
    <property type="entry name" value="nmb1532 protein domain like"/>
    <property type="match status" value="1"/>
</dbReference>
<evidence type="ECO:0000259" key="5">
    <source>
        <dbReference type="Pfam" id="PF01814"/>
    </source>
</evidence>
<dbReference type="RefSeq" id="WP_048496131.1">
    <property type="nucleotide sequence ID" value="NZ_LFBU01000001.1"/>
</dbReference>
<dbReference type="GO" id="GO:0005737">
    <property type="term" value="C:cytoplasm"/>
    <property type="evidence" value="ECO:0007669"/>
    <property type="project" value="UniProtKB-SubCell"/>
</dbReference>
<dbReference type="Proteomes" id="UP000036102">
    <property type="component" value="Unassembled WGS sequence"/>
</dbReference>
<dbReference type="OrthoDB" id="9797132at2"/>
<feature type="domain" description="Hemerythrin-like" evidence="5">
    <location>
        <begin position="17"/>
        <end position="155"/>
    </location>
</feature>
<keyword evidence="3" id="KW-0479">Metal-binding</keyword>
<evidence type="ECO:0000256" key="3">
    <source>
        <dbReference type="ARBA" id="ARBA00022723"/>
    </source>
</evidence>
<evidence type="ECO:0000313" key="6">
    <source>
        <dbReference type="EMBL" id="KMQ76114.1"/>
    </source>
</evidence>
<dbReference type="InterPro" id="IPR019903">
    <property type="entry name" value="RIC_family"/>
</dbReference>
<dbReference type="PANTHER" id="PTHR36438:SF1">
    <property type="entry name" value="IRON-SULFUR CLUSTER REPAIR PROTEIN YTFE"/>
    <property type="match status" value="1"/>
</dbReference>
<evidence type="ECO:0000313" key="7">
    <source>
        <dbReference type="Proteomes" id="UP000036102"/>
    </source>
</evidence>
<dbReference type="Pfam" id="PF01814">
    <property type="entry name" value="Hemerythrin"/>
    <property type="match status" value="1"/>
</dbReference>
<dbReference type="EMBL" id="LFBU01000001">
    <property type="protein sequence ID" value="KMQ76114.1"/>
    <property type="molecule type" value="Genomic_DNA"/>
</dbReference>
<keyword evidence="2" id="KW-0963">Cytoplasm</keyword>
<comment type="subcellular location">
    <subcellularLocation>
        <location evidence="1">Cytoplasm</location>
    </subcellularLocation>
</comment>
<comment type="caution">
    <text evidence="6">The sequence shown here is derived from an EMBL/GenBank/DDBJ whole genome shotgun (WGS) entry which is preliminary data.</text>
</comment>
<dbReference type="PATRIC" id="fig|1658765.3.peg.2338"/>
<name>A0A0J7JE26_9GAMM</name>
<reference evidence="6 7" key="1">
    <citation type="submission" date="2015-06" db="EMBL/GenBank/DDBJ databases">
        <title>Marinobacter subterrani, a genetically tractable neutrophilic iron-oxidizing strain isolated from the Soudan Iron Mine.</title>
        <authorList>
            <person name="Bonis B.M."/>
            <person name="Gralnick J.A."/>
        </authorList>
    </citation>
    <scope>NUCLEOTIDE SEQUENCE [LARGE SCALE GENOMIC DNA]</scope>
    <source>
        <strain evidence="6 7">JG233</strain>
    </source>
</reference>
<accession>A0A0J7JE26</accession>
<dbReference type="InterPro" id="IPR012312">
    <property type="entry name" value="Hemerythrin-like"/>
</dbReference>
<dbReference type="GO" id="GO:0046872">
    <property type="term" value="F:metal ion binding"/>
    <property type="evidence" value="ECO:0007669"/>
    <property type="project" value="UniProtKB-KW"/>
</dbReference>
<dbReference type="PANTHER" id="PTHR36438">
    <property type="entry name" value="IRON-SULFUR CLUSTER REPAIR PROTEIN YTFE"/>
    <property type="match status" value="1"/>
</dbReference>
<proteinExistence type="predicted"/>
<dbReference type="STRING" id="1658765.Msub_12323"/>
<evidence type="ECO:0000256" key="2">
    <source>
        <dbReference type="ARBA" id="ARBA00022490"/>
    </source>
</evidence>
<dbReference type="AlphaFoldDB" id="A0A0J7JE26"/>
<keyword evidence="4" id="KW-0408">Iron</keyword>